<reference evidence="1" key="1">
    <citation type="submission" date="2020-05" db="EMBL/GenBank/DDBJ databases">
        <authorList>
            <person name="Chiriac C."/>
            <person name="Salcher M."/>
            <person name="Ghai R."/>
            <person name="Kavagutti S V."/>
        </authorList>
    </citation>
    <scope>NUCLEOTIDE SEQUENCE</scope>
</reference>
<name>A0A6J5T975_9CAUD</name>
<protein>
    <submittedName>
        <fullName evidence="1">Uncharacterized protein</fullName>
    </submittedName>
</protein>
<organism evidence="1">
    <name type="scientific">uncultured Caudovirales phage</name>
    <dbReference type="NCBI Taxonomy" id="2100421"/>
    <lineage>
        <taxon>Viruses</taxon>
        <taxon>Duplodnaviria</taxon>
        <taxon>Heunggongvirae</taxon>
        <taxon>Uroviricota</taxon>
        <taxon>Caudoviricetes</taxon>
        <taxon>Peduoviridae</taxon>
        <taxon>Maltschvirus</taxon>
        <taxon>Maltschvirus maltsch</taxon>
    </lineage>
</organism>
<sequence length="181" mass="20412">MKIHKLDHYPVHYALCSSEKEFNAFCKKNKLTGVPYIDPIHNSGLTVPLYYKEGAMVLVMISEIETDTLSILGILAHESVHVKQFIMAEIGEEKLGLEAEAYLVDSIFTTLLKDLLKVRYGVNIKNVDITKEIKRGCELPHTEVTGVVKAVVPELKSEPKGRVSKKRYQPIRRSGSNLFID</sequence>
<evidence type="ECO:0000313" key="1">
    <source>
        <dbReference type="EMBL" id="CAB4241376.1"/>
    </source>
</evidence>
<proteinExistence type="predicted"/>
<dbReference type="EMBL" id="LR797823">
    <property type="protein sequence ID" value="CAB4241376.1"/>
    <property type="molecule type" value="Genomic_DNA"/>
</dbReference>
<gene>
    <name evidence="1" type="ORF">UFOVP67_67</name>
</gene>
<accession>A0A6J5T975</accession>